<evidence type="ECO:0000256" key="1">
    <source>
        <dbReference type="ARBA" id="ARBA00002324"/>
    </source>
</evidence>
<feature type="domain" description="Cytidyltransferase-like" evidence="12">
    <location>
        <begin position="12"/>
        <end position="160"/>
    </location>
</feature>
<evidence type="ECO:0000256" key="10">
    <source>
        <dbReference type="ARBA" id="ARBA00048721"/>
    </source>
</evidence>
<evidence type="ECO:0000256" key="5">
    <source>
        <dbReference type="ARBA" id="ARBA00022679"/>
    </source>
</evidence>
<dbReference type="PANTHER" id="PTHR39321">
    <property type="entry name" value="NICOTINATE-NUCLEOTIDE ADENYLYLTRANSFERASE-RELATED"/>
    <property type="match status" value="1"/>
</dbReference>
<evidence type="ECO:0000256" key="11">
    <source>
        <dbReference type="HAMAP-Rule" id="MF_00244"/>
    </source>
</evidence>
<comment type="caution">
    <text evidence="13">The sequence shown here is derived from an EMBL/GenBank/DDBJ whole genome shotgun (WGS) entry which is preliminary data.</text>
</comment>
<dbReference type="Gene3D" id="3.40.50.620">
    <property type="entry name" value="HUPs"/>
    <property type="match status" value="1"/>
</dbReference>
<dbReference type="SUPFAM" id="SSF52374">
    <property type="entry name" value="Nucleotidylyl transferase"/>
    <property type="match status" value="1"/>
</dbReference>
<gene>
    <name evidence="11 13" type="primary">nadD</name>
    <name evidence="13" type="ORF">HV832_04325</name>
</gene>
<dbReference type="InterPro" id="IPR014729">
    <property type="entry name" value="Rossmann-like_a/b/a_fold"/>
</dbReference>
<evidence type="ECO:0000256" key="4">
    <source>
        <dbReference type="ARBA" id="ARBA00022642"/>
    </source>
</evidence>
<evidence type="ECO:0000256" key="8">
    <source>
        <dbReference type="ARBA" id="ARBA00022840"/>
    </source>
</evidence>
<dbReference type="Pfam" id="PF01467">
    <property type="entry name" value="CTP_transf_like"/>
    <property type="match status" value="1"/>
</dbReference>
<protein>
    <recommendedName>
        <fullName evidence="11">Probable nicotinate-nucleotide adenylyltransferase</fullName>
        <ecNumber evidence="11">2.7.7.18</ecNumber>
    </recommendedName>
    <alternativeName>
        <fullName evidence="11">Deamido-NAD(+) diphosphorylase</fullName>
    </alternativeName>
    <alternativeName>
        <fullName evidence="11">Deamido-NAD(+) pyrophosphorylase</fullName>
    </alternativeName>
    <alternativeName>
        <fullName evidence="11">Nicotinate mononucleotide adenylyltransferase</fullName>
        <shortName evidence="11">NaMN adenylyltransferase</shortName>
    </alternativeName>
</protein>
<comment type="pathway">
    <text evidence="2 11">Cofactor biosynthesis; NAD(+) biosynthesis; deamido-NAD(+) from nicotinate D-ribonucleotide: step 1/1.</text>
</comment>
<dbReference type="InterPro" id="IPR005248">
    <property type="entry name" value="NadD/NMNAT"/>
</dbReference>
<evidence type="ECO:0000313" key="13">
    <source>
        <dbReference type="EMBL" id="NVO77052.1"/>
    </source>
</evidence>
<dbReference type="GO" id="GO:0004515">
    <property type="term" value="F:nicotinate-nucleotide adenylyltransferase activity"/>
    <property type="evidence" value="ECO:0007669"/>
    <property type="project" value="UniProtKB-UniRule"/>
</dbReference>
<dbReference type="CDD" id="cd02165">
    <property type="entry name" value="NMNAT"/>
    <property type="match status" value="1"/>
</dbReference>
<organism evidence="13 14">
    <name type="scientific">Undibacterium oligocarboniphilum</name>
    <dbReference type="NCBI Taxonomy" id="666702"/>
    <lineage>
        <taxon>Bacteria</taxon>
        <taxon>Pseudomonadati</taxon>
        <taxon>Pseudomonadota</taxon>
        <taxon>Betaproteobacteria</taxon>
        <taxon>Burkholderiales</taxon>
        <taxon>Oxalobacteraceae</taxon>
        <taxon>Undibacterium</taxon>
    </lineage>
</organism>
<dbReference type="NCBIfam" id="TIGR00482">
    <property type="entry name" value="nicotinate (nicotinamide) nucleotide adenylyltransferase"/>
    <property type="match status" value="1"/>
</dbReference>
<comment type="function">
    <text evidence="1 11">Catalyzes the reversible adenylation of nicotinate mononucleotide (NaMN) to nicotinic acid adenine dinucleotide (NaAD).</text>
</comment>
<dbReference type="EC" id="2.7.7.18" evidence="11"/>
<dbReference type="RefSeq" id="WP_176802322.1">
    <property type="nucleotide sequence ID" value="NZ_JABXYJ010000002.1"/>
</dbReference>
<comment type="similarity">
    <text evidence="3 11">Belongs to the NadD family.</text>
</comment>
<proteinExistence type="inferred from homology"/>
<keyword evidence="7 11" id="KW-0547">Nucleotide-binding</keyword>
<keyword evidence="5 11" id="KW-0808">Transferase</keyword>
<sequence>MGVNTATRCILVLGGSFDPVHAGHVALARSLANMLRPDELRIIPAGQPWQKNALTATSEQRVSMLKLAFENWADCPVCIDEQEIQKNRQRQPTYTIDTLRALRSTWGDKVSICFAMGADQLQNLHTWHEWRSLFEVANLCVAARPGFSLDIAAPAVAAEWQRRAVTPDVMRRQAYGGTCTEPELAVDVSATQLRTGLKQHNPTMRLLVPHKVLDYIQQHSIY</sequence>
<evidence type="ECO:0000313" key="14">
    <source>
        <dbReference type="Proteomes" id="UP000588051"/>
    </source>
</evidence>
<accession>A0A850Q9Q6</accession>
<dbReference type="UniPathway" id="UPA00253">
    <property type="reaction ID" value="UER00332"/>
</dbReference>
<evidence type="ECO:0000256" key="9">
    <source>
        <dbReference type="ARBA" id="ARBA00023027"/>
    </source>
</evidence>
<dbReference type="GO" id="GO:0009435">
    <property type="term" value="P:NAD+ biosynthetic process"/>
    <property type="evidence" value="ECO:0007669"/>
    <property type="project" value="UniProtKB-UniRule"/>
</dbReference>
<evidence type="ECO:0000256" key="6">
    <source>
        <dbReference type="ARBA" id="ARBA00022695"/>
    </source>
</evidence>
<dbReference type="EMBL" id="JABXYJ010000002">
    <property type="protein sequence ID" value="NVO77052.1"/>
    <property type="molecule type" value="Genomic_DNA"/>
</dbReference>
<keyword evidence="6 11" id="KW-0548">Nucleotidyltransferase</keyword>
<dbReference type="HAMAP" id="MF_00244">
    <property type="entry name" value="NaMN_adenylyltr"/>
    <property type="match status" value="1"/>
</dbReference>
<evidence type="ECO:0000259" key="12">
    <source>
        <dbReference type="Pfam" id="PF01467"/>
    </source>
</evidence>
<keyword evidence="14" id="KW-1185">Reference proteome</keyword>
<keyword evidence="9 11" id="KW-0520">NAD</keyword>
<dbReference type="InterPro" id="IPR004821">
    <property type="entry name" value="Cyt_trans-like"/>
</dbReference>
<dbReference type="GO" id="GO:0005524">
    <property type="term" value="F:ATP binding"/>
    <property type="evidence" value="ECO:0007669"/>
    <property type="project" value="UniProtKB-KW"/>
</dbReference>
<comment type="catalytic activity">
    <reaction evidence="10 11">
        <text>nicotinate beta-D-ribonucleotide + ATP + H(+) = deamido-NAD(+) + diphosphate</text>
        <dbReference type="Rhea" id="RHEA:22860"/>
        <dbReference type="ChEBI" id="CHEBI:15378"/>
        <dbReference type="ChEBI" id="CHEBI:30616"/>
        <dbReference type="ChEBI" id="CHEBI:33019"/>
        <dbReference type="ChEBI" id="CHEBI:57502"/>
        <dbReference type="ChEBI" id="CHEBI:58437"/>
        <dbReference type="EC" id="2.7.7.18"/>
    </reaction>
</comment>
<dbReference type="PANTHER" id="PTHR39321:SF3">
    <property type="entry name" value="PHOSPHOPANTETHEINE ADENYLYLTRANSFERASE"/>
    <property type="match status" value="1"/>
</dbReference>
<keyword evidence="8 11" id="KW-0067">ATP-binding</keyword>
<reference evidence="13 14" key="1">
    <citation type="submission" date="2020-06" db="EMBL/GenBank/DDBJ databases">
        <authorList>
            <person name="Qiu C."/>
            <person name="Liu Z."/>
        </authorList>
    </citation>
    <scope>NUCLEOTIDE SEQUENCE [LARGE SCALE GENOMIC DNA]</scope>
    <source>
        <strain evidence="13 14">EM 1</strain>
    </source>
</reference>
<name>A0A850Q9Q6_9BURK</name>
<dbReference type="AlphaFoldDB" id="A0A850Q9Q6"/>
<evidence type="ECO:0000256" key="7">
    <source>
        <dbReference type="ARBA" id="ARBA00022741"/>
    </source>
</evidence>
<evidence type="ECO:0000256" key="3">
    <source>
        <dbReference type="ARBA" id="ARBA00009014"/>
    </source>
</evidence>
<dbReference type="Proteomes" id="UP000588051">
    <property type="component" value="Unassembled WGS sequence"/>
</dbReference>
<evidence type="ECO:0000256" key="2">
    <source>
        <dbReference type="ARBA" id="ARBA00005019"/>
    </source>
</evidence>
<keyword evidence="4 11" id="KW-0662">Pyridine nucleotide biosynthesis</keyword>